<evidence type="ECO:0000256" key="7">
    <source>
        <dbReference type="SAM" id="Phobius"/>
    </source>
</evidence>
<reference evidence="8 9" key="1">
    <citation type="journal article" date="2016" name="Nat. Commun.">
        <title>Thousands of microbial genomes shed light on interconnected biogeochemical processes in an aquifer system.</title>
        <authorList>
            <person name="Anantharaman K."/>
            <person name="Brown C.T."/>
            <person name="Hug L.A."/>
            <person name="Sharon I."/>
            <person name="Castelle C.J."/>
            <person name="Probst A.J."/>
            <person name="Thomas B.C."/>
            <person name="Singh A."/>
            <person name="Wilkins M.J."/>
            <person name="Karaoz U."/>
            <person name="Brodie E.L."/>
            <person name="Williams K.H."/>
            <person name="Hubbard S.S."/>
            <person name="Banfield J.F."/>
        </authorList>
    </citation>
    <scope>NUCLEOTIDE SEQUENCE [LARGE SCALE GENOMIC DNA]</scope>
</reference>
<feature type="transmembrane region" description="Helical" evidence="7">
    <location>
        <begin position="114"/>
        <end position="133"/>
    </location>
</feature>
<dbReference type="PANTHER" id="PTHR33452">
    <property type="entry name" value="OXIDOREDUCTASE CATD-RELATED"/>
    <property type="match status" value="1"/>
</dbReference>
<keyword evidence="4 7" id="KW-0812">Transmembrane</keyword>
<accession>A0A1G2LTS0</accession>
<gene>
    <name evidence="8" type="ORF">A3G49_03040</name>
</gene>
<dbReference type="EMBL" id="MHQY01000013">
    <property type="protein sequence ID" value="OHA14191.1"/>
    <property type="molecule type" value="Genomic_DNA"/>
</dbReference>
<proteinExistence type="inferred from homology"/>
<evidence type="ECO:0000256" key="4">
    <source>
        <dbReference type="ARBA" id="ARBA00022692"/>
    </source>
</evidence>
<organism evidence="8 9">
    <name type="scientific">Candidatus Sungbacteria bacterium RIFCSPLOWO2_12_FULL_41_11</name>
    <dbReference type="NCBI Taxonomy" id="1802286"/>
    <lineage>
        <taxon>Bacteria</taxon>
        <taxon>Candidatus Sungiibacteriota</taxon>
    </lineage>
</organism>
<evidence type="ECO:0000256" key="5">
    <source>
        <dbReference type="ARBA" id="ARBA00022989"/>
    </source>
</evidence>
<dbReference type="Proteomes" id="UP000177171">
    <property type="component" value="Unassembled WGS sequence"/>
</dbReference>
<evidence type="ECO:0000256" key="2">
    <source>
        <dbReference type="ARBA" id="ARBA00006679"/>
    </source>
</evidence>
<dbReference type="GO" id="GO:0005886">
    <property type="term" value="C:plasma membrane"/>
    <property type="evidence" value="ECO:0007669"/>
    <property type="project" value="UniProtKB-SubCell"/>
</dbReference>
<dbReference type="PANTHER" id="PTHR33452:SF1">
    <property type="entry name" value="INNER MEMBRANE PROTEIN YPHA-RELATED"/>
    <property type="match status" value="1"/>
</dbReference>
<evidence type="ECO:0000313" key="9">
    <source>
        <dbReference type="Proteomes" id="UP000177171"/>
    </source>
</evidence>
<comment type="similarity">
    <text evidence="2">Belongs to the DoxX family.</text>
</comment>
<feature type="transmembrane region" description="Helical" evidence="7">
    <location>
        <begin position="13"/>
        <end position="31"/>
    </location>
</feature>
<evidence type="ECO:0000256" key="6">
    <source>
        <dbReference type="ARBA" id="ARBA00023136"/>
    </source>
</evidence>
<comment type="caution">
    <text evidence="8">The sequence shown here is derived from an EMBL/GenBank/DDBJ whole genome shotgun (WGS) entry which is preliminary data.</text>
</comment>
<dbReference type="Pfam" id="PF07681">
    <property type="entry name" value="DoxX"/>
    <property type="match status" value="1"/>
</dbReference>
<keyword evidence="6 7" id="KW-0472">Membrane</keyword>
<keyword evidence="3" id="KW-1003">Cell membrane</keyword>
<keyword evidence="5 7" id="KW-1133">Transmembrane helix</keyword>
<sequence length="141" mass="16071">MLTSLLFTIDPDWAPLVLRLALGIALIYHGYPKLFKMKEQFSGWLETLGFKPGWFWAWPVGLTEFVGGIMIAVGFLTELAALAVCIQFLVILTKIKWGKEPYILKDGKGWELDMIYFASALALLFWGSGSWSLEYYLLYGY</sequence>
<dbReference type="InterPro" id="IPR051907">
    <property type="entry name" value="DoxX-like_oxidoreductase"/>
</dbReference>
<comment type="subcellular location">
    <subcellularLocation>
        <location evidence="1">Cell membrane</location>
        <topology evidence="1">Multi-pass membrane protein</topology>
    </subcellularLocation>
</comment>
<evidence type="ECO:0000256" key="1">
    <source>
        <dbReference type="ARBA" id="ARBA00004651"/>
    </source>
</evidence>
<dbReference type="InterPro" id="IPR032808">
    <property type="entry name" value="DoxX"/>
</dbReference>
<evidence type="ECO:0000313" key="8">
    <source>
        <dbReference type="EMBL" id="OHA14191.1"/>
    </source>
</evidence>
<evidence type="ECO:0008006" key="10">
    <source>
        <dbReference type="Google" id="ProtNLM"/>
    </source>
</evidence>
<protein>
    <recommendedName>
        <fullName evidence="10">DoxX family protein</fullName>
    </recommendedName>
</protein>
<dbReference type="AlphaFoldDB" id="A0A1G2LTS0"/>
<evidence type="ECO:0000256" key="3">
    <source>
        <dbReference type="ARBA" id="ARBA00022475"/>
    </source>
</evidence>
<name>A0A1G2LTS0_9BACT</name>